<keyword evidence="2" id="KW-1185">Reference proteome</keyword>
<organism evidence="1 2">
    <name type="scientific">Anopheles dirus</name>
    <dbReference type="NCBI Taxonomy" id="7168"/>
    <lineage>
        <taxon>Eukaryota</taxon>
        <taxon>Metazoa</taxon>
        <taxon>Ecdysozoa</taxon>
        <taxon>Arthropoda</taxon>
        <taxon>Hexapoda</taxon>
        <taxon>Insecta</taxon>
        <taxon>Pterygota</taxon>
        <taxon>Neoptera</taxon>
        <taxon>Endopterygota</taxon>
        <taxon>Diptera</taxon>
        <taxon>Nematocera</taxon>
        <taxon>Culicoidea</taxon>
        <taxon>Culicidae</taxon>
        <taxon>Anophelinae</taxon>
        <taxon>Anopheles</taxon>
    </lineage>
</organism>
<reference evidence="1" key="2">
    <citation type="submission" date="2020-05" db="UniProtKB">
        <authorList>
            <consortium name="EnsemblMetazoa"/>
        </authorList>
    </citation>
    <scope>IDENTIFICATION</scope>
    <source>
        <strain evidence="1">WRAIR2</strain>
    </source>
</reference>
<dbReference type="EnsemblMetazoa" id="ADIR008945-RA">
    <property type="protein sequence ID" value="ADIR008945-PA"/>
    <property type="gene ID" value="ADIR008945"/>
</dbReference>
<accession>A0A182NMR0</accession>
<evidence type="ECO:0000313" key="2">
    <source>
        <dbReference type="Proteomes" id="UP000075884"/>
    </source>
</evidence>
<reference evidence="2" key="1">
    <citation type="submission" date="2013-03" db="EMBL/GenBank/DDBJ databases">
        <title>The Genome Sequence of Anopheles dirus WRAIR2.</title>
        <authorList>
            <consortium name="The Broad Institute Genomics Platform"/>
            <person name="Neafsey D.E."/>
            <person name="Walton C."/>
            <person name="Walker B."/>
            <person name="Young S.K."/>
            <person name="Zeng Q."/>
            <person name="Gargeya S."/>
            <person name="Fitzgerald M."/>
            <person name="Haas B."/>
            <person name="Abouelleil A."/>
            <person name="Allen A.W."/>
            <person name="Alvarado L."/>
            <person name="Arachchi H.M."/>
            <person name="Berlin A.M."/>
            <person name="Chapman S.B."/>
            <person name="Gainer-Dewar J."/>
            <person name="Goldberg J."/>
            <person name="Griggs A."/>
            <person name="Gujja S."/>
            <person name="Hansen M."/>
            <person name="Howarth C."/>
            <person name="Imamovic A."/>
            <person name="Ireland A."/>
            <person name="Larimer J."/>
            <person name="McCowan C."/>
            <person name="Murphy C."/>
            <person name="Pearson M."/>
            <person name="Poon T.W."/>
            <person name="Priest M."/>
            <person name="Roberts A."/>
            <person name="Saif S."/>
            <person name="Shea T."/>
            <person name="Sisk P."/>
            <person name="Sykes S."/>
            <person name="Wortman J."/>
            <person name="Nusbaum C."/>
            <person name="Birren B."/>
        </authorList>
    </citation>
    <scope>NUCLEOTIDE SEQUENCE [LARGE SCALE GENOMIC DNA]</scope>
    <source>
        <strain evidence="2">WRAIR2</strain>
    </source>
</reference>
<dbReference type="VEuPathDB" id="VectorBase:ADIR008945"/>
<dbReference type="PANTHER" id="PTHR47331">
    <property type="entry name" value="PHD-TYPE DOMAIN-CONTAINING PROTEIN"/>
    <property type="match status" value="1"/>
</dbReference>
<dbReference type="AlphaFoldDB" id="A0A182NMR0"/>
<dbReference type="STRING" id="7168.A0A182NMR0"/>
<sequence length="154" mass="17496">MAARHAVSALPTFAGEPDKWVRWLSSYNRSTAFCGFSEDENIERLHASFNGTALNLVEGLFMLPSEAIETLKRHFGRPSVMVDTLIEKIRKTPTIKTDRPETFIEFGAAVRNACEYLRVAKLEDHLSNPKLIDELVSRLPGHMQIDWALDCDEY</sequence>
<evidence type="ECO:0000313" key="1">
    <source>
        <dbReference type="EnsemblMetazoa" id="ADIR008945-PA"/>
    </source>
</evidence>
<name>A0A182NMR0_9DIPT</name>
<protein>
    <submittedName>
        <fullName evidence="1">Uncharacterized protein</fullName>
    </submittedName>
</protein>
<dbReference type="Proteomes" id="UP000075884">
    <property type="component" value="Unassembled WGS sequence"/>
</dbReference>
<proteinExistence type="predicted"/>